<name>A0ABT8M6W2_9EURY</name>
<keyword evidence="2" id="KW-1185">Reference proteome</keyword>
<evidence type="ECO:0000313" key="1">
    <source>
        <dbReference type="EMBL" id="MDN7023661.1"/>
    </source>
</evidence>
<gene>
    <name evidence="1" type="ORF">FGU65_01895</name>
</gene>
<reference evidence="1" key="1">
    <citation type="submission" date="2019-05" db="EMBL/GenBank/DDBJ databases">
        <title>Methanoculleus sp. FWC-SCC1, a methanogenic archaeon isolated from deep marine cold seep.</title>
        <authorList>
            <person name="Chen Y.-W."/>
            <person name="Chen S.-C."/>
            <person name="Teng N.-H."/>
            <person name="Lai M.-C."/>
        </authorList>
    </citation>
    <scope>NUCLEOTIDE SEQUENCE</scope>
    <source>
        <strain evidence="1">FWC-SCC1</strain>
    </source>
</reference>
<proteinExistence type="predicted"/>
<sequence>METFEEARPLTDDPAYDTERQIAQAGLRAAMGDGSIDPPLIGLLWEFSLVPHCFTLQSCYGHFVHERQPELHNLEPLADYADTLSDVLYRIAYLAVCIRKSEAGRALQRDLRSVAAIDPPYIQHGSAGWFWEQRINTYVLQVEPARCRLQDTCPVGISEALRLEQIRDRFFHELLMIARRHRSREG</sequence>
<dbReference type="RefSeq" id="WP_301662709.1">
    <property type="nucleotide sequence ID" value="NZ_VCYH01000001.1"/>
</dbReference>
<protein>
    <submittedName>
        <fullName evidence="1">Uncharacterized protein</fullName>
    </submittedName>
</protein>
<accession>A0ABT8M6W2</accession>
<evidence type="ECO:0000313" key="2">
    <source>
        <dbReference type="Proteomes" id="UP001168338"/>
    </source>
</evidence>
<dbReference type="Proteomes" id="UP001168338">
    <property type="component" value="Unassembled WGS sequence"/>
</dbReference>
<comment type="caution">
    <text evidence="1">The sequence shown here is derived from an EMBL/GenBank/DDBJ whole genome shotgun (WGS) entry which is preliminary data.</text>
</comment>
<organism evidence="1 2">
    <name type="scientific">Methanoculleus frigidifontis</name>
    <dbReference type="NCBI Taxonomy" id="2584085"/>
    <lineage>
        <taxon>Archaea</taxon>
        <taxon>Methanobacteriati</taxon>
        <taxon>Methanobacteriota</taxon>
        <taxon>Stenosarchaea group</taxon>
        <taxon>Methanomicrobia</taxon>
        <taxon>Methanomicrobiales</taxon>
        <taxon>Methanomicrobiaceae</taxon>
        <taxon>Methanoculleus</taxon>
    </lineage>
</organism>
<dbReference type="EMBL" id="VCYH01000001">
    <property type="protein sequence ID" value="MDN7023661.1"/>
    <property type="molecule type" value="Genomic_DNA"/>
</dbReference>